<dbReference type="Proteomes" id="UP000265520">
    <property type="component" value="Unassembled WGS sequence"/>
</dbReference>
<accession>A0A392PW01</accession>
<reference evidence="2 3" key="1">
    <citation type="journal article" date="2018" name="Front. Plant Sci.">
        <title>Red Clover (Trifolium pratense) and Zigzag Clover (T. medium) - A Picture of Genomic Similarities and Differences.</title>
        <authorList>
            <person name="Dluhosova J."/>
            <person name="Istvanek J."/>
            <person name="Nedelnik J."/>
            <person name="Repkova J."/>
        </authorList>
    </citation>
    <scope>NUCLEOTIDE SEQUENCE [LARGE SCALE GENOMIC DNA]</scope>
    <source>
        <strain evidence="3">cv. 10/8</strain>
        <tissue evidence="2">Leaf</tissue>
    </source>
</reference>
<organism evidence="2 3">
    <name type="scientific">Trifolium medium</name>
    <dbReference type="NCBI Taxonomy" id="97028"/>
    <lineage>
        <taxon>Eukaryota</taxon>
        <taxon>Viridiplantae</taxon>
        <taxon>Streptophyta</taxon>
        <taxon>Embryophyta</taxon>
        <taxon>Tracheophyta</taxon>
        <taxon>Spermatophyta</taxon>
        <taxon>Magnoliopsida</taxon>
        <taxon>eudicotyledons</taxon>
        <taxon>Gunneridae</taxon>
        <taxon>Pentapetalae</taxon>
        <taxon>rosids</taxon>
        <taxon>fabids</taxon>
        <taxon>Fabales</taxon>
        <taxon>Fabaceae</taxon>
        <taxon>Papilionoideae</taxon>
        <taxon>50 kb inversion clade</taxon>
        <taxon>NPAAA clade</taxon>
        <taxon>Hologalegina</taxon>
        <taxon>IRL clade</taxon>
        <taxon>Trifolieae</taxon>
        <taxon>Trifolium</taxon>
    </lineage>
</organism>
<proteinExistence type="predicted"/>
<evidence type="ECO:0000313" key="2">
    <source>
        <dbReference type="EMBL" id="MCI15679.1"/>
    </source>
</evidence>
<dbReference type="AlphaFoldDB" id="A0A392PW01"/>
<feature type="non-terminal residue" evidence="2">
    <location>
        <position position="1"/>
    </location>
</feature>
<dbReference type="EMBL" id="LXQA010097512">
    <property type="protein sequence ID" value="MCI15679.1"/>
    <property type="molecule type" value="Genomic_DNA"/>
</dbReference>
<comment type="caution">
    <text evidence="2">The sequence shown here is derived from an EMBL/GenBank/DDBJ whole genome shotgun (WGS) entry which is preliminary data.</text>
</comment>
<evidence type="ECO:0000256" key="1">
    <source>
        <dbReference type="SAM" id="MobiDB-lite"/>
    </source>
</evidence>
<sequence>IKSQILADFILELSSPPDETSLQPWTLSIDGSSNLRGSGAGVVSGERNGLTASDKSGVEGVSGQRPPTHQVSGIDNNRTVIQETITKPTCDPGIWMIMENKDWRTLIIQYLQSEKLPDEKEEAVRVRKWRHIIQ</sequence>
<protein>
    <submittedName>
        <fullName evidence="2">Uncharacterized protein</fullName>
    </submittedName>
</protein>
<evidence type="ECO:0000313" key="3">
    <source>
        <dbReference type="Proteomes" id="UP000265520"/>
    </source>
</evidence>
<feature type="region of interest" description="Disordered" evidence="1">
    <location>
        <begin position="37"/>
        <end position="73"/>
    </location>
</feature>
<name>A0A392PW01_9FABA</name>
<keyword evidence="3" id="KW-1185">Reference proteome</keyword>